<dbReference type="PRINTS" id="PR00102">
    <property type="entry name" value="OTCASE"/>
</dbReference>
<evidence type="ECO:0000259" key="8">
    <source>
        <dbReference type="Pfam" id="PF02729"/>
    </source>
</evidence>
<comment type="caution">
    <text evidence="9">The sequence shown here is derived from an EMBL/GenBank/DDBJ whole genome shotgun (WGS) entry which is preliminary data.</text>
</comment>
<feature type="domain" description="Aspartate/ornithine carbamoyltransferase Asp/Orn-binding" evidence="7">
    <location>
        <begin position="150"/>
        <end position="304"/>
    </location>
</feature>
<evidence type="ECO:0000259" key="7">
    <source>
        <dbReference type="Pfam" id="PF00185"/>
    </source>
</evidence>
<dbReference type="SUPFAM" id="SSF53671">
    <property type="entry name" value="Aspartate/ornithine carbamoyltransferase"/>
    <property type="match status" value="1"/>
</dbReference>
<accession>A0A1F7F090</accession>
<dbReference type="NCBIfam" id="NF001986">
    <property type="entry name" value="PRK00779.1"/>
    <property type="match status" value="1"/>
</dbReference>
<keyword evidence="4 6" id="KW-0808">Transferase</keyword>
<feature type="binding site" evidence="6">
    <location>
        <position position="226"/>
    </location>
    <ligand>
        <name>L-ornithine</name>
        <dbReference type="ChEBI" id="CHEBI:46911"/>
    </ligand>
</feature>
<organism evidence="9 10">
    <name type="scientific">Candidatus Raymondbacteria bacterium RIFOXYD12_FULL_49_13</name>
    <dbReference type="NCBI Taxonomy" id="1817890"/>
    <lineage>
        <taxon>Bacteria</taxon>
        <taxon>Raymondiibacteriota</taxon>
    </lineage>
</organism>
<dbReference type="InterPro" id="IPR006131">
    <property type="entry name" value="Asp_carbamoyltransf_Asp/Orn-bd"/>
</dbReference>
<dbReference type="PRINTS" id="PR00100">
    <property type="entry name" value="AOTCASE"/>
</dbReference>
<feature type="binding site" evidence="6">
    <location>
        <position position="104"/>
    </location>
    <ligand>
        <name>carbamoyl phosphate</name>
        <dbReference type="ChEBI" id="CHEBI:58228"/>
    </ligand>
</feature>
<sequence>MNKDLLSLFDLSEKDILKTLSLAAQIKKELKQGKKTRQALAGKVIALIFEKPSLRTRVTFETGVVQLGGHPIYLDNQSIGLGKRESTADIARNLERWVNGIVIRTFAQKTVEDMASAVSIPVINALSDTFHPCQALATGLTIQEHLKKFKGITVAFVGDGNNVAASLFILCAKLGMHAVLACPKGYELDKKVEQEVLRSAKQSGASLKTTNDPVRAVKDADLIYTDVWASMGQEEEIKQRKQDFAGFQVNSALVSKAKKGCLVSHCLPAHREEEITSEVLDSVSSVTLDEAENRLHVQKAVLSLLFQ</sequence>
<name>A0A1F7F090_UNCRA</name>
<comment type="caution">
    <text evidence="6">Lacks conserved residue(s) required for the propagation of feature annotation.</text>
</comment>
<evidence type="ECO:0000256" key="5">
    <source>
        <dbReference type="ARBA" id="ARBA00048772"/>
    </source>
</evidence>
<dbReference type="Gene3D" id="3.40.50.1370">
    <property type="entry name" value="Aspartate/ornithine carbamoyltransferase"/>
    <property type="match status" value="2"/>
</dbReference>
<feature type="binding site" evidence="6">
    <location>
        <begin position="266"/>
        <end position="267"/>
    </location>
    <ligand>
        <name>carbamoyl phosphate</name>
        <dbReference type="ChEBI" id="CHEBI:58228"/>
    </ligand>
</feature>
<dbReference type="GO" id="GO:0019240">
    <property type="term" value="P:citrulline biosynthetic process"/>
    <property type="evidence" value="ECO:0007669"/>
    <property type="project" value="TreeGrafter"/>
</dbReference>
<dbReference type="Pfam" id="PF00185">
    <property type="entry name" value="OTCace"/>
    <property type="match status" value="1"/>
</dbReference>
<comment type="pathway">
    <text evidence="1">Amino-acid biosynthesis; L-arginine biosynthesis; L-arginine from L-ornithine and carbamoyl phosphate: step 1/3.</text>
</comment>
<dbReference type="AlphaFoldDB" id="A0A1F7F090"/>
<gene>
    <name evidence="9" type="ORF">A2519_13490</name>
</gene>
<evidence type="ECO:0000313" key="10">
    <source>
        <dbReference type="Proteomes" id="UP000179243"/>
    </source>
</evidence>
<feature type="binding site" evidence="6">
    <location>
        <position position="294"/>
    </location>
    <ligand>
        <name>carbamoyl phosphate</name>
        <dbReference type="ChEBI" id="CHEBI:58228"/>
    </ligand>
</feature>
<dbReference type="GO" id="GO:0004585">
    <property type="term" value="F:ornithine carbamoyltransferase activity"/>
    <property type="evidence" value="ECO:0007669"/>
    <property type="project" value="UniProtKB-UniRule"/>
</dbReference>
<dbReference type="Proteomes" id="UP000179243">
    <property type="component" value="Unassembled WGS sequence"/>
</dbReference>
<evidence type="ECO:0000256" key="3">
    <source>
        <dbReference type="ARBA" id="ARBA00013007"/>
    </source>
</evidence>
<dbReference type="HAMAP" id="MF_01109">
    <property type="entry name" value="OTCase"/>
    <property type="match status" value="1"/>
</dbReference>
<feature type="domain" description="Aspartate/ornithine carbamoyltransferase carbamoyl-P binding" evidence="8">
    <location>
        <begin position="3"/>
        <end position="144"/>
    </location>
</feature>
<dbReference type="InterPro" id="IPR002292">
    <property type="entry name" value="Orn/put_carbamltrans"/>
</dbReference>
<dbReference type="GO" id="GO:0005737">
    <property type="term" value="C:cytoplasm"/>
    <property type="evidence" value="ECO:0007669"/>
    <property type="project" value="UniProtKB-SubCell"/>
</dbReference>
<evidence type="ECO:0000256" key="1">
    <source>
        <dbReference type="ARBA" id="ARBA00004975"/>
    </source>
</evidence>
<dbReference type="PANTHER" id="PTHR45753:SF3">
    <property type="entry name" value="ORNITHINE TRANSCARBAMYLASE, MITOCHONDRIAL"/>
    <property type="match status" value="1"/>
</dbReference>
<dbReference type="EC" id="2.1.3.3" evidence="3 6"/>
<dbReference type="Pfam" id="PF02729">
    <property type="entry name" value="OTCace_N"/>
    <property type="match status" value="1"/>
</dbReference>
<evidence type="ECO:0000256" key="2">
    <source>
        <dbReference type="ARBA" id="ARBA00007805"/>
    </source>
</evidence>
<dbReference type="InterPro" id="IPR036901">
    <property type="entry name" value="Asp/Orn_carbamoylTrfase_sf"/>
</dbReference>
<reference evidence="9 10" key="1">
    <citation type="journal article" date="2016" name="Nat. Commun.">
        <title>Thousands of microbial genomes shed light on interconnected biogeochemical processes in an aquifer system.</title>
        <authorList>
            <person name="Anantharaman K."/>
            <person name="Brown C.T."/>
            <person name="Hug L.A."/>
            <person name="Sharon I."/>
            <person name="Castelle C.J."/>
            <person name="Probst A.J."/>
            <person name="Thomas B.C."/>
            <person name="Singh A."/>
            <person name="Wilkins M.J."/>
            <person name="Karaoz U."/>
            <person name="Brodie E.L."/>
            <person name="Williams K.H."/>
            <person name="Hubbard S.S."/>
            <person name="Banfield J.F."/>
        </authorList>
    </citation>
    <scope>NUCLEOTIDE SEQUENCE [LARGE SCALE GENOMIC DNA]</scope>
</reference>
<comment type="catalytic activity">
    <reaction evidence="5 6">
        <text>carbamoyl phosphate + L-ornithine = L-citrulline + phosphate + H(+)</text>
        <dbReference type="Rhea" id="RHEA:19513"/>
        <dbReference type="ChEBI" id="CHEBI:15378"/>
        <dbReference type="ChEBI" id="CHEBI:43474"/>
        <dbReference type="ChEBI" id="CHEBI:46911"/>
        <dbReference type="ChEBI" id="CHEBI:57743"/>
        <dbReference type="ChEBI" id="CHEBI:58228"/>
        <dbReference type="EC" id="2.1.3.3"/>
    </reaction>
</comment>
<evidence type="ECO:0000256" key="4">
    <source>
        <dbReference type="ARBA" id="ARBA00022679"/>
    </source>
</evidence>
<dbReference type="PANTHER" id="PTHR45753">
    <property type="entry name" value="ORNITHINE CARBAMOYLTRANSFERASE, MITOCHONDRIAL"/>
    <property type="match status" value="1"/>
</dbReference>
<comment type="subcellular location">
    <subcellularLocation>
        <location evidence="6">Cytoplasm</location>
    </subcellularLocation>
</comment>
<feature type="binding site" evidence="6">
    <location>
        <begin position="131"/>
        <end position="134"/>
    </location>
    <ligand>
        <name>carbamoyl phosphate</name>
        <dbReference type="ChEBI" id="CHEBI:58228"/>
    </ligand>
</feature>
<keyword evidence="6" id="KW-0963">Cytoplasm</keyword>
<evidence type="ECO:0000313" key="9">
    <source>
        <dbReference type="EMBL" id="OGJ99982.1"/>
    </source>
</evidence>
<dbReference type="GO" id="GO:0042450">
    <property type="term" value="P:L-arginine biosynthetic process via ornithine"/>
    <property type="evidence" value="ECO:0007669"/>
    <property type="project" value="UniProtKB-UniRule"/>
</dbReference>
<dbReference type="InterPro" id="IPR024904">
    <property type="entry name" value="OTCase_ArgI"/>
</dbReference>
<protein>
    <recommendedName>
        <fullName evidence="3 6">Ornithine carbamoyltransferase</fullName>
        <shortName evidence="6">OTCase</shortName>
        <ecNumber evidence="3 6">2.1.3.3</ecNumber>
    </recommendedName>
</protein>
<dbReference type="FunFam" id="3.40.50.1370:FF:000008">
    <property type="entry name" value="Ornithine carbamoyltransferase"/>
    <property type="match status" value="1"/>
</dbReference>
<dbReference type="InterPro" id="IPR006130">
    <property type="entry name" value="Asp/Orn_carbamoylTrfase"/>
</dbReference>
<proteinExistence type="inferred from homology"/>
<feature type="binding site" evidence="6">
    <location>
        <position position="162"/>
    </location>
    <ligand>
        <name>L-ornithine</name>
        <dbReference type="ChEBI" id="CHEBI:46911"/>
    </ligand>
</feature>
<dbReference type="InterPro" id="IPR006132">
    <property type="entry name" value="Asp/Orn_carbamoyltranf_P-bd"/>
</dbReference>
<comment type="similarity">
    <text evidence="2 6">Belongs to the aspartate/ornithine carbamoyltransferase superfamily. OTCase family.</text>
</comment>
<feature type="binding site" evidence="6">
    <location>
        <begin position="230"/>
        <end position="231"/>
    </location>
    <ligand>
        <name>L-ornithine</name>
        <dbReference type="ChEBI" id="CHEBI:46911"/>
    </ligand>
</feature>
<evidence type="ECO:0000256" key="6">
    <source>
        <dbReference type="HAMAP-Rule" id="MF_01109"/>
    </source>
</evidence>
<dbReference type="NCBIfam" id="TIGR00658">
    <property type="entry name" value="orni_carb_tr"/>
    <property type="match status" value="1"/>
</dbReference>
<dbReference type="EMBL" id="MFYX01000156">
    <property type="protein sequence ID" value="OGJ99982.1"/>
    <property type="molecule type" value="Genomic_DNA"/>
</dbReference>
<dbReference type="GO" id="GO:0016597">
    <property type="term" value="F:amino acid binding"/>
    <property type="evidence" value="ECO:0007669"/>
    <property type="project" value="InterPro"/>
</dbReference>